<evidence type="ECO:0000313" key="6">
    <source>
        <dbReference type="EMBL" id="MBS0028355.1"/>
    </source>
</evidence>
<keyword evidence="4 5" id="KW-0472">Membrane</keyword>
<sequence length="67" mass="6982">MVLPSLLRIKPQLTPVAAVGALALMICAIIFHVSRGEAAVIGANIVAAAMAGFIIWGRFKKAPIPSK</sequence>
<reference evidence="6 7" key="1">
    <citation type="submission" date="2021-04" db="EMBL/GenBank/DDBJ databases">
        <title>Chitinophaga sp. nov., isolated from the rhizosphere soil.</title>
        <authorList>
            <person name="He S."/>
        </authorList>
    </citation>
    <scope>NUCLEOTIDE SEQUENCE [LARGE SCALE GENOMIC DNA]</scope>
    <source>
        <strain evidence="6 7">2R12</strain>
    </source>
</reference>
<dbReference type="Proteomes" id="UP000676386">
    <property type="component" value="Unassembled WGS sequence"/>
</dbReference>
<evidence type="ECO:0000256" key="4">
    <source>
        <dbReference type="ARBA" id="ARBA00023136"/>
    </source>
</evidence>
<comment type="caution">
    <text evidence="6">The sequence shown here is derived from an EMBL/GenBank/DDBJ whole genome shotgun (WGS) entry which is preliminary data.</text>
</comment>
<dbReference type="InterPro" id="IPR032808">
    <property type="entry name" value="DoxX"/>
</dbReference>
<dbReference type="EMBL" id="JAGTXB010000005">
    <property type="protein sequence ID" value="MBS0028355.1"/>
    <property type="molecule type" value="Genomic_DNA"/>
</dbReference>
<feature type="transmembrane region" description="Helical" evidence="5">
    <location>
        <begin position="12"/>
        <end position="33"/>
    </location>
</feature>
<comment type="subcellular location">
    <subcellularLocation>
        <location evidence="1">Membrane</location>
        <topology evidence="1">Multi-pass membrane protein</topology>
    </subcellularLocation>
</comment>
<evidence type="ECO:0000256" key="2">
    <source>
        <dbReference type="ARBA" id="ARBA00022692"/>
    </source>
</evidence>
<evidence type="ECO:0000256" key="1">
    <source>
        <dbReference type="ARBA" id="ARBA00004141"/>
    </source>
</evidence>
<dbReference type="Pfam" id="PF13564">
    <property type="entry name" value="DoxX_2"/>
    <property type="match status" value="1"/>
</dbReference>
<accession>A0ABS5IZH4</accession>
<keyword evidence="7" id="KW-1185">Reference proteome</keyword>
<proteinExistence type="predicted"/>
<evidence type="ECO:0000256" key="3">
    <source>
        <dbReference type="ARBA" id="ARBA00022989"/>
    </source>
</evidence>
<evidence type="ECO:0000256" key="5">
    <source>
        <dbReference type="SAM" id="Phobius"/>
    </source>
</evidence>
<name>A0ABS5IZH4_9BACT</name>
<keyword evidence="2 5" id="KW-0812">Transmembrane</keyword>
<organism evidence="6 7">
    <name type="scientific">Chitinophaga hostae</name>
    <dbReference type="NCBI Taxonomy" id="2831022"/>
    <lineage>
        <taxon>Bacteria</taxon>
        <taxon>Pseudomonadati</taxon>
        <taxon>Bacteroidota</taxon>
        <taxon>Chitinophagia</taxon>
        <taxon>Chitinophagales</taxon>
        <taxon>Chitinophagaceae</taxon>
        <taxon>Chitinophaga</taxon>
    </lineage>
</organism>
<gene>
    <name evidence="6" type="ORF">KE626_13635</name>
</gene>
<protein>
    <submittedName>
        <fullName evidence="6">DoxX family protein</fullName>
    </submittedName>
</protein>
<keyword evidence="3 5" id="KW-1133">Transmembrane helix</keyword>
<evidence type="ECO:0000313" key="7">
    <source>
        <dbReference type="Proteomes" id="UP000676386"/>
    </source>
</evidence>
<feature type="transmembrane region" description="Helical" evidence="5">
    <location>
        <begin position="39"/>
        <end position="59"/>
    </location>
</feature>